<organism evidence="12 13">
    <name type="scientific">Flavobacterium potami</name>
    <dbReference type="NCBI Taxonomy" id="2872310"/>
    <lineage>
        <taxon>Bacteria</taxon>
        <taxon>Pseudomonadati</taxon>
        <taxon>Bacteroidota</taxon>
        <taxon>Flavobacteriia</taxon>
        <taxon>Flavobacteriales</taxon>
        <taxon>Flavobacteriaceae</taxon>
        <taxon>Flavobacterium</taxon>
    </lineage>
</organism>
<keyword evidence="4 10" id="KW-0808">Transferase</keyword>
<proteinExistence type="inferred from homology"/>
<keyword evidence="7 10" id="KW-0460">Magnesium</keyword>
<keyword evidence="13" id="KW-1185">Reference proteome</keyword>
<dbReference type="GO" id="GO:0046872">
    <property type="term" value="F:metal ion binding"/>
    <property type="evidence" value="ECO:0007669"/>
    <property type="project" value="UniProtKB-UniRule"/>
</dbReference>
<dbReference type="SUPFAM" id="SSF143631">
    <property type="entry name" value="ApbE-like"/>
    <property type="match status" value="1"/>
</dbReference>
<evidence type="ECO:0000256" key="2">
    <source>
        <dbReference type="ARBA" id="ARBA00016337"/>
    </source>
</evidence>
<dbReference type="GO" id="GO:0016740">
    <property type="term" value="F:transferase activity"/>
    <property type="evidence" value="ECO:0007669"/>
    <property type="project" value="UniProtKB-UniRule"/>
</dbReference>
<accession>A0A9X1KRM2</accession>
<dbReference type="PANTHER" id="PTHR30040">
    <property type="entry name" value="THIAMINE BIOSYNTHESIS LIPOPROTEIN APBE"/>
    <property type="match status" value="1"/>
</dbReference>
<protein>
    <recommendedName>
        <fullName evidence="2 10">FAD:protein FMN transferase</fullName>
        <ecNumber evidence="1 10">2.7.1.180</ecNumber>
    </recommendedName>
    <alternativeName>
        <fullName evidence="8 10">Flavin transferase</fullName>
    </alternativeName>
</protein>
<evidence type="ECO:0000256" key="4">
    <source>
        <dbReference type="ARBA" id="ARBA00022679"/>
    </source>
</evidence>
<sequence length="336" mass="37635">MLLNKSWILIVFLISLTSYRPAEWNRFTITGKAQGTTYNIVYYGKDSVVTKGMIDQKLMQLDSSLSLYKSYSKINQFNNSEKGTILDDHLLTVVKKSLIINKDTNGLFDITVYPLVEAWGFGKTKNKNVPNDSIIHSAQKCVGNDLIELKGNYLSKKNPCVKIDLDGIAQGYSVDILADLLDKNDINDYVVELGGEIRVKGDKKPSGEKMKIGIESPSEDEFETQPFNEIIKLNKGAITTSGSYRKFYESNGHKITHIINPKTGYPQDNELISVTVYAEDAITADAYDNALMLMGLEKALDFVEKRKNLAAYFIYKSNSGTISKKASSEFLKLKNN</sequence>
<comment type="caution">
    <text evidence="12">The sequence shown here is derived from an EMBL/GenBank/DDBJ whole genome shotgun (WGS) entry which is preliminary data.</text>
</comment>
<evidence type="ECO:0000256" key="6">
    <source>
        <dbReference type="ARBA" id="ARBA00022827"/>
    </source>
</evidence>
<dbReference type="InterPro" id="IPR003374">
    <property type="entry name" value="ApbE-like_sf"/>
</dbReference>
<evidence type="ECO:0000256" key="5">
    <source>
        <dbReference type="ARBA" id="ARBA00022723"/>
    </source>
</evidence>
<dbReference type="Proteomes" id="UP001139366">
    <property type="component" value="Unassembled WGS sequence"/>
</dbReference>
<feature type="binding site" evidence="11">
    <location>
        <position position="285"/>
    </location>
    <ligand>
        <name>Mg(2+)</name>
        <dbReference type="ChEBI" id="CHEBI:18420"/>
    </ligand>
</feature>
<evidence type="ECO:0000256" key="11">
    <source>
        <dbReference type="PIRSR" id="PIRSR006268-2"/>
    </source>
</evidence>
<reference evidence="12 13" key="1">
    <citation type="journal article" date="2023" name="Antonie Van Leeuwenhoek">
        <title>Flavobacterium potami sp. nov., a multi-metal resistance genes harbouring bacterium isolated from shallow river silt.</title>
        <authorList>
            <person name="Li S."/>
            <person name="Mao S."/>
            <person name="Mu W."/>
            <person name="Guo B."/>
            <person name="Li C."/>
            <person name="Zhu Q."/>
            <person name="Hou X."/>
            <person name="Zhao Y."/>
            <person name="Wei S."/>
            <person name="Liu H."/>
            <person name="Liu A."/>
        </authorList>
    </citation>
    <scope>NUCLEOTIDE SEQUENCE [LARGE SCALE GENOMIC DNA]</scope>
    <source>
        <strain evidence="12 13">17A</strain>
    </source>
</reference>
<comment type="catalytic activity">
    <reaction evidence="9 10">
        <text>L-threonyl-[protein] + FAD = FMN-L-threonyl-[protein] + AMP + H(+)</text>
        <dbReference type="Rhea" id="RHEA:36847"/>
        <dbReference type="Rhea" id="RHEA-COMP:11060"/>
        <dbReference type="Rhea" id="RHEA-COMP:11061"/>
        <dbReference type="ChEBI" id="CHEBI:15378"/>
        <dbReference type="ChEBI" id="CHEBI:30013"/>
        <dbReference type="ChEBI" id="CHEBI:57692"/>
        <dbReference type="ChEBI" id="CHEBI:74257"/>
        <dbReference type="ChEBI" id="CHEBI:456215"/>
        <dbReference type="EC" id="2.7.1.180"/>
    </reaction>
</comment>
<keyword evidence="6 10" id="KW-0274">FAD</keyword>
<dbReference type="Gene3D" id="3.10.520.10">
    <property type="entry name" value="ApbE-like domains"/>
    <property type="match status" value="1"/>
</dbReference>
<feature type="binding site" evidence="11">
    <location>
        <position position="167"/>
    </location>
    <ligand>
        <name>Mg(2+)</name>
        <dbReference type="ChEBI" id="CHEBI:18420"/>
    </ligand>
</feature>
<name>A0A9X1KRM2_9FLAO</name>
<dbReference type="AlphaFoldDB" id="A0A9X1KRM2"/>
<dbReference type="EC" id="2.7.1.180" evidence="1 10"/>
<evidence type="ECO:0000256" key="10">
    <source>
        <dbReference type="PIRNR" id="PIRNR006268"/>
    </source>
</evidence>
<dbReference type="PANTHER" id="PTHR30040:SF2">
    <property type="entry name" value="FAD:PROTEIN FMN TRANSFERASE"/>
    <property type="match status" value="1"/>
</dbReference>
<evidence type="ECO:0000256" key="8">
    <source>
        <dbReference type="ARBA" id="ARBA00031306"/>
    </source>
</evidence>
<gene>
    <name evidence="12" type="ORF">K6T82_11485</name>
</gene>
<comment type="cofactor">
    <cofactor evidence="11">
        <name>Mg(2+)</name>
        <dbReference type="ChEBI" id="CHEBI:18420"/>
    </cofactor>
    <cofactor evidence="11">
        <name>Mn(2+)</name>
        <dbReference type="ChEBI" id="CHEBI:29035"/>
    </cofactor>
    <text evidence="11">Magnesium. Can also use manganese.</text>
</comment>
<evidence type="ECO:0000256" key="9">
    <source>
        <dbReference type="ARBA" id="ARBA00048540"/>
    </source>
</evidence>
<evidence type="ECO:0000256" key="3">
    <source>
        <dbReference type="ARBA" id="ARBA00022630"/>
    </source>
</evidence>
<dbReference type="Pfam" id="PF02424">
    <property type="entry name" value="ApbE"/>
    <property type="match status" value="1"/>
</dbReference>
<comment type="similarity">
    <text evidence="10">Belongs to the ApbE family.</text>
</comment>
<dbReference type="InterPro" id="IPR024932">
    <property type="entry name" value="ApbE"/>
</dbReference>
<dbReference type="PIRSF" id="PIRSF006268">
    <property type="entry name" value="ApbE"/>
    <property type="match status" value="1"/>
</dbReference>
<evidence type="ECO:0000313" key="12">
    <source>
        <dbReference type="EMBL" id="MBZ4035391.1"/>
    </source>
</evidence>
<evidence type="ECO:0000256" key="7">
    <source>
        <dbReference type="ARBA" id="ARBA00022842"/>
    </source>
</evidence>
<dbReference type="RefSeq" id="WP_223706017.1">
    <property type="nucleotide sequence ID" value="NZ_JAINUY010000003.1"/>
</dbReference>
<keyword evidence="5 10" id="KW-0479">Metal-binding</keyword>
<keyword evidence="3 10" id="KW-0285">Flavoprotein</keyword>
<evidence type="ECO:0000256" key="1">
    <source>
        <dbReference type="ARBA" id="ARBA00011955"/>
    </source>
</evidence>
<evidence type="ECO:0000313" key="13">
    <source>
        <dbReference type="Proteomes" id="UP001139366"/>
    </source>
</evidence>
<dbReference type="EMBL" id="JAINUY010000003">
    <property type="protein sequence ID" value="MBZ4035391.1"/>
    <property type="molecule type" value="Genomic_DNA"/>
</dbReference>